<protein>
    <submittedName>
        <fullName evidence="1">Uncharacterized protein</fullName>
    </submittedName>
</protein>
<comment type="caution">
    <text evidence="1">The sequence shown here is derived from an EMBL/GenBank/DDBJ whole genome shotgun (WGS) entry which is preliminary data.</text>
</comment>
<sequence>MKEASNNERISQYSRTKKLVRARELVTIHSERLQIPFQSRNGIFKRDHPTRVLDVAIEQMSKAGCWMAWPAKSSPLGFVRYLGHSRLQMNLVSGSNERASRKVQHRGD</sequence>
<proteinExistence type="predicted"/>
<name>A0AAV7I726_COTGL</name>
<dbReference type="AlphaFoldDB" id="A0AAV7I726"/>
<dbReference type="EMBL" id="JAHXZJ010002237">
    <property type="protein sequence ID" value="KAH0545987.1"/>
    <property type="molecule type" value="Genomic_DNA"/>
</dbReference>
<keyword evidence="2" id="KW-1185">Reference proteome</keyword>
<evidence type="ECO:0000313" key="2">
    <source>
        <dbReference type="Proteomes" id="UP000826195"/>
    </source>
</evidence>
<reference evidence="1 2" key="1">
    <citation type="journal article" date="2021" name="J. Hered.">
        <title>A chromosome-level genome assembly of the parasitoid wasp, Cotesia glomerata (Hymenoptera: Braconidae).</title>
        <authorList>
            <person name="Pinto B.J."/>
            <person name="Weis J.J."/>
            <person name="Gamble T."/>
            <person name="Ode P.J."/>
            <person name="Paul R."/>
            <person name="Zaspel J.M."/>
        </authorList>
    </citation>
    <scope>NUCLEOTIDE SEQUENCE [LARGE SCALE GENOMIC DNA]</scope>
    <source>
        <strain evidence="1">CgM1</strain>
    </source>
</reference>
<dbReference type="Proteomes" id="UP000826195">
    <property type="component" value="Unassembled WGS sequence"/>
</dbReference>
<gene>
    <name evidence="1" type="ORF">KQX54_005473</name>
</gene>
<organism evidence="1 2">
    <name type="scientific">Cotesia glomerata</name>
    <name type="common">Lepidopteran parasitic wasp</name>
    <name type="synonym">Apanteles glomeratus</name>
    <dbReference type="NCBI Taxonomy" id="32391"/>
    <lineage>
        <taxon>Eukaryota</taxon>
        <taxon>Metazoa</taxon>
        <taxon>Ecdysozoa</taxon>
        <taxon>Arthropoda</taxon>
        <taxon>Hexapoda</taxon>
        <taxon>Insecta</taxon>
        <taxon>Pterygota</taxon>
        <taxon>Neoptera</taxon>
        <taxon>Endopterygota</taxon>
        <taxon>Hymenoptera</taxon>
        <taxon>Apocrita</taxon>
        <taxon>Ichneumonoidea</taxon>
        <taxon>Braconidae</taxon>
        <taxon>Microgastrinae</taxon>
        <taxon>Cotesia</taxon>
    </lineage>
</organism>
<evidence type="ECO:0000313" key="1">
    <source>
        <dbReference type="EMBL" id="KAH0545987.1"/>
    </source>
</evidence>
<accession>A0AAV7I726</accession>